<sequence length="57" mass="6188">MFATSAQAELTPQGLYECTNGALYELWLDVEGGTVNEIRWVYVGRCSDDGLYGPGIG</sequence>
<dbReference type="RefSeq" id="WP_160298226.1">
    <property type="nucleotide sequence ID" value="NZ_CP059736.1"/>
</dbReference>
<organism evidence="1 2">
    <name type="scientific">Thalassomonas actiniarum</name>
    <dbReference type="NCBI Taxonomy" id="485447"/>
    <lineage>
        <taxon>Bacteria</taxon>
        <taxon>Pseudomonadati</taxon>
        <taxon>Pseudomonadota</taxon>
        <taxon>Gammaproteobacteria</taxon>
        <taxon>Alteromonadales</taxon>
        <taxon>Colwelliaceae</taxon>
        <taxon>Thalassomonas</taxon>
    </lineage>
</organism>
<evidence type="ECO:0000313" key="2">
    <source>
        <dbReference type="Proteomes" id="UP000032568"/>
    </source>
</evidence>
<dbReference type="KEGG" id="tact:SG35_031275"/>
<dbReference type="AlphaFoldDB" id="A0AAE9YXK3"/>
<protein>
    <submittedName>
        <fullName evidence="1">Uncharacterized protein</fullName>
    </submittedName>
</protein>
<name>A0AAE9YXK3_9GAMM</name>
<evidence type="ECO:0000313" key="1">
    <source>
        <dbReference type="EMBL" id="WDE02239.1"/>
    </source>
</evidence>
<dbReference type="Proteomes" id="UP000032568">
    <property type="component" value="Chromosome pTact"/>
</dbReference>
<dbReference type="EMBL" id="CP059736">
    <property type="protein sequence ID" value="WDE02239.1"/>
    <property type="molecule type" value="Genomic_DNA"/>
</dbReference>
<reference evidence="1 2" key="1">
    <citation type="journal article" date="2015" name="Genome Announc.">
        <title>Draft Genome Sequences of Marine Isolates of Thalassomonas viridans and Thalassomonas actiniarum.</title>
        <authorList>
            <person name="Olonade I."/>
            <person name="van Zyl L.J."/>
            <person name="Trindade M."/>
        </authorList>
    </citation>
    <scope>NUCLEOTIDE SEQUENCE [LARGE SCALE GENOMIC DNA]</scope>
    <source>
        <strain evidence="1 2">A5K-106</strain>
    </source>
</reference>
<proteinExistence type="predicted"/>
<reference evidence="1 2" key="2">
    <citation type="journal article" date="2022" name="Mar. Drugs">
        <title>Bioassay-Guided Fractionation Leads to the Detection of Cholic Acid Generated by the Rare Thalassomonas sp.</title>
        <authorList>
            <person name="Pheiffer F."/>
            <person name="Schneider Y.K."/>
            <person name="Hansen E.H."/>
            <person name="Andersen J.H."/>
            <person name="Isaksson J."/>
            <person name="Busche T."/>
            <person name="R C."/>
            <person name="Kalinowski J."/>
            <person name="Zyl L.V."/>
            <person name="Trindade M."/>
        </authorList>
    </citation>
    <scope>NUCLEOTIDE SEQUENCE [LARGE SCALE GENOMIC DNA]</scope>
    <source>
        <strain evidence="1 2">A5K-106</strain>
    </source>
</reference>
<gene>
    <name evidence="1" type="ORF">SG35_031275</name>
</gene>
<keyword evidence="2" id="KW-1185">Reference proteome</keyword>
<accession>A0AAE9YXK3</accession>